<comment type="catalytic activity">
    <reaction evidence="10 11">
        <text>DNA(n) + a 2'-deoxyribonucleoside 5'-triphosphate = DNA(n+1) + diphosphate</text>
        <dbReference type="Rhea" id="RHEA:22508"/>
        <dbReference type="Rhea" id="RHEA-COMP:17339"/>
        <dbReference type="Rhea" id="RHEA-COMP:17340"/>
        <dbReference type="ChEBI" id="CHEBI:33019"/>
        <dbReference type="ChEBI" id="CHEBI:61560"/>
        <dbReference type="ChEBI" id="CHEBI:173112"/>
        <dbReference type="EC" id="2.7.7.7"/>
    </reaction>
</comment>
<evidence type="ECO:0000259" key="13">
    <source>
        <dbReference type="SMART" id="SM00483"/>
    </source>
</evidence>
<organism evidence="14 15">
    <name type="scientific">Aureococcus anophagefferens</name>
    <name type="common">Harmful bloom alga</name>
    <dbReference type="NCBI Taxonomy" id="44056"/>
    <lineage>
        <taxon>Eukaryota</taxon>
        <taxon>Sar</taxon>
        <taxon>Stramenopiles</taxon>
        <taxon>Ochrophyta</taxon>
        <taxon>Pelagophyceae</taxon>
        <taxon>Pelagomonadales</taxon>
        <taxon>Pelagomonadaceae</taxon>
        <taxon>Aureococcus</taxon>
    </lineage>
</organism>
<dbReference type="Pfam" id="PF14792">
    <property type="entry name" value="DNA_pol_B_palm"/>
    <property type="match status" value="1"/>
</dbReference>
<feature type="compositionally biased region" description="Basic and acidic residues" evidence="12">
    <location>
        <begin position="265"/>
        <end position="280"/>
    </location>
</feature>
<dbReference type="Gene3D" id="1.10.150.20">
    <property type="entry name" value="5' to 3' exonuclease, C-terminal subdomain"/>
    <property type="match status" value="1"/>
</dbReference>
<dbReference type="SMART" id="SM00483">
    <property type="entry name" value="POLXc"/>
    <property type="match status" value="1"/>
</dbReference>
<protein>
    <recommendedName>
        <fullName evidence="11">DNA polymerase</fullName>
        <ecNumber evidence="11">2.7.7.7</ecNumber>
    </recommendedName>
</protein>
<keyword evidence="11" id="KW-0539">Nucleus</keyword>
<dbReference type="InterPro" id="IPR037160">
    <property type="entry name" value="DNA_Pol_thumb_sf"/>
</dbReference>
<dbReference type="InterPro" id="IPR002054">
    <property type="entry name" value="DNA-dir_DNA_pol_X"/>
</dbReference>
<reference evidence="14 15" key="1">
    <citation type="submission" date="2024-03" db="EMBL/GenBank/DDBJ databases">
        <title>Aureococcus anophagefferens CCMP1851 and Kratosvirus quantuckense: Draft genome of a second virus-susceptible host strain in the model system.</title>
        <authorList>
            <person name="Chase E."/>
            <person name="Truchon A.R."/>
            <person name="Schepens W."/>
            <person name="Wilhelm S.W."/>
        </authorList>
    </citation>
    <scope>NUCLEOTIDE SEQUENCE [LARGE SCALE GENOMIC DNA]</scope>
    <source>
        <strain evidence="14 15">CCMP1851</strain>
    </source>
</reference>
<dbReference type="PRINTS" id="PR00869">
    <property type="entry name" value="DNAPOLX"/>
</dbReference>
<keyword evidence="2" id="KW-0237">DNA synthesis</keyword>
<feature type="region of interest" description="Disordered" evidence="12">
    <location>
        <begin position="265"/>
        <end position="303"/>
    </location>
</feature>
<comment type="subcellular location">
    <subcellularLocation>
        <location evidence="11">Nucleus</location>
    </subcellularLocation>
</comment>
<evidence type="ECO:0000256" key="11">
    <source>
        <dbReference type="RuleBase" id="RU366014"/>
    </source>
</evidence>
<comment type="caution">
    <text evidence="14">The sequence shown here is derived from an EMBL/GenBank/DDBJ whole genome shotgun (WGS) entry which is preliminary data.</text>
</comment>
<feature type="compositionally biased region" description="Basic residues" evidence="12">
    <location>
        <begin position="73"/>
        <end position="89"/>
    </location>
</feature>
<dbReference type="Gene3D" id="3.30.210.10">
    <property type="entry name" value="DNA polymerase, thumb domain"/>
    <property type="match status" value="1"/>
</dbReference>
<comment type="similarity">
    <text evidence="1 11">Belongs to the DNA polymerase type-X family.</text>
</comment>
<keyword evidence="4 11" id="KW-0548">Nucleotidyltransferase</keyword>
<feature type="domain" description="DNA-directed DNA polymerase X" evidence="13">
    <location>
        <begin position="93"/>
        <end position="463"/>
    </location>
</feature>
<evidence type="ECO:0000256" key="8">
    <source>
        <dbReference type="ARBA" id="ARBA00023125"/>
    </source>
</evidence>
<keyword evidence="5" id="KW-0235">DNA replication</keyword>
<proteinExistence type="inferred from homology"/>
<comment type="function">
    <text evidence="11">DNA polymerase that functions in several pathways of DNA repair. Involved in base excision repair (BER) responsible for repair of lesions that give rise to abasic (AP) sites in DNA. Also contributes to DNA double-strand break repair by non-homologous end joining and homologous recombination. Has both template-dependent and template-independent (terminal transferase) DNA polymerase activities. Has also a 5'-deoxyribose-5-phosphate lyase (dRP lyase) activity.</text>
</comment>
<evidence type="ECO:0000256" key="5">
    <source>
        <dbReference type="ARBA" id="ARBA00022705"/>
    </source>
</evidence>
<sequence length="495" mass="53485">MPPKKKQKVTPPQERFKALKIVIIDALPFQSKLWQERIGAGFVAVTSADVAAGARAARRRDARRVLRQGPRARGPRPRRRRRRAARRHGRVADDDARAADGLSRATAWRARARRARGRGAGRRARARVNVDAGQNDDVVAKLKELLEPANRTRAKIVEIFETGDLERLVEFRRNPDKRARKELTTVFGVQTATANQLIQQGVRSVADLRAAVAARPNLPARTVAAPRATARDPFDLSVEASGSFRRGAATCGDVDVLVTAPVWRDGDSDGARRASDDAARRASTTRRAATRRRPASAPRSRGRAATLLRDLVGALHGSGLLTAHLAGACLGGGAADGPVEVDDVGKVRARPVDVQRHRQRRRRARAPPSVDVKCYAPQHYAFALVYFSSGDHFNRAIRSLAKAQGYSLCDTGLRASARSGSCYGGDGKYVSNKIQVCRSVPCATEADIFAFLGIDYKSPEERAVADNATAVGSRARAIRLGAGLAADSDDDDAAA</sequence>
<evidence type="ECO:0000256" key="7">
    <source>
        <dbReference type="ARBA" id="ARBA00022932"/>
    </source>
</evidence>
<feature type="compositionally biased region" description="Basic residues" evidence="12">
    <location>
        <begin position="56"/>
        <end position="66"/>
    </location>
</feature>
<dbReference type="PRINTS" id="PR00870">
    <property type="entry name" value="DNAPOLXBETA"/>
</dbReference>
<dbReference type="EMBL" id="JBBJCI010000037">
    <property type="protein sequence ID" value="KAK7250417.1"/>
    <property type="molecule type" value="Genomic_DNA"/>
</dbReference>
<name>A0ABR1GBL9_AURAN</name>
<dbReference type="Pfam" id="PF14791">
    <property type="entry name" value="DNA_pol_B_thumb"/>
    <property type="match status" value="1"/>
</dbReference>
<evidence type="ECO:0000256" key="12">
    <source>
        <dbReference type="SAM" id="MobiDB-lite"/>
    </source>
</evidence>
<evidence type="ECO:0000256" key="4">
    <source>
        <dbReference type="ARBA" id="ARBA00022695"/>
    </source>
</evidence>
<keyword evidence="6 11" id="KW-0227">DNA damage</keyword>
<keyword evidence="7 11" id="KW-0239">DNA-directed DNA polymerase</keyword>
<evidence type="ECO:0000256" key="2">
    <source>
        <dbReference type="ARBA" id="ARBA00022634"/>
    </source>
</evidence>
<evidence type="ECO:0000256" key="10">
    <source>
        <dbReference type="ARBA" id="ARBA00049244"/>
    </source>
</evidence>
<dbReference type="PANTHER" id="PTHR11276:SF28">
    <property type="entry name" value="DNA POLYMERASE LAMBDA"/>
    <property type="match status" value="1"/>
</dbReference>
<evidence type="ECO:0000256" key="6">
    <source>
        <dbReference type="ARBA" id="ARBA00022763"/>
    </source>
</evidence>
<evidence type="ECO:0000313" key="15">
    <source>
        <dbReference type="Proteomes" id="UP001363151"/>
    </source>
</evidence>
<evidence type="ECO:0000256" key="3">
    <source>
        <dbReference type="ARBA" id="ARBA00022679"/>
    </source>
</evidence>
<dbReference type="PANTHER" id="PTHR11276">
    <property type="entry name" value="DNA POLYMERASE TYPE-X FAMILY MEMBER"/>
    <property type="match status" value="1"/>
</dbReference>
<feature type="region of interest" description="Disordered" evidence="12">
    <location>
        <begin position="54"/>
        <end position="98"/>
    </location>
</feature>
<dbReference type="EC" id="2.7.7.7" evidence="11"/>
<evidence type="ECO:0000256" key="9">
    <source>
        <dbReference type="ARBA" id="ARBA00023204"/>
    </source>
</evidence>
<dbReference type="InterPro" id="IPR019843">
    <property type="entry name" value="DNA_pol-X_BS"/>
</dbReference>
<dbReference type="Gene3D" id="3.30.460.10">
    <property type="entry name" value="Beta Polymerase, domain 2"/>
    <property type="match status" value="1"/>
</dbReference>
<dbReference type="InterPro" id="IPR029398">
    <property type="entry name" value="PolB_thumb"/>
</dbReference>
<keyword evidence="8" id="KW-0238">DNA-binding</keyword>
<evidence type="ECO:0000313" key="14">
    <source>
        <dbReference type="EMBL" id="KAK7250417.1"/>
    </source>
</evidence>
<keyword evidence="15" id="KW-1185">Reference proteome</keyword>
<dbReference type="InterPro" id="IPR043519">
    <property type="entry name" value="NT_sf"/>
</dbReference>
<dbReference type="PROSITE" id="PS00522">
    <property type="entry name" value="DNA_POLYMERASE_X"/>
    <property type="match status" value="1"/>
</dbReference>
<dbReference type="InterPro" id="IPR002008">
    <property type="entry name" value="DNA_pol_X_beta-like"/>
</dbReference>
<accession>A0ABR1GBL9</accession>
<keyword evidence="9 11" id="KW-0234">DNA repair</keyword>
<dbReference type="Proteomes" id="UP001363151">
    <property type="component" value="Unassembled WGS sequence"/>
</dbReference>
<evidence type="ECO:0000256" key="1">
    <source>
        <dbReference type="ARBA" id="ARBA00008323"/>
    </source>
</evidence>
<dbReference type="InterPro" id="IPR028207">
    <property type="entry name" value="DNA_pol_B_palm_palm"/>
</dbReference>
<dbReference type="InterPro" id="IPR022312">
    <property type="entry name" value="DNA_pol_X"/>
</dbReference>
<keyword evidence="3 11" id="KW-0808">Transferase</keyword>
<gene>
    <name evidence="14" type="primary">POLL</name>
    <name evidence="14" type="ORF">SO694_00007673</name>
</gene>
<dbReference type="SUPFAM" id="SSF81301">
    <property type="entry name" value="Nucleotidyltransferase"/>
    <property type="match status" value="1"/>
</dbReference>